<evidence type="ECO:0000313" key="1">
    <source>
        <dbReference type="EMBL" id="MBX4336583.1"/>
    </source>
</evidence>
<comment type="caution">
    <text evidence="1">The sequence shown here is derived from an EMBL/GenBank/DDBJ whole genome shotgun (WGS) entry which is preliminary data.</text>
</comment>
<accession>A0ABS7I6P6</accession>
<keyword evidence="2" id="KW-1185">Reference proteome</keyword>
<dbReference type="EMBL" id="JAIFRO010000013">
    <property type="protein sequence ID" value="MBX4336583.1"/>
    <property type="molecule type" value="Genomic_DNA"/>
</dbReference>
<proteinExistence type="predicted"/>
<evidence type="ECO:0000313" key="2">
    <source>
        <dbReference type="Proteomes" id="UP000746918"/>
    </source>
</evidence>
<protein>
    <submittedName>
        <fullName evidence="1">Uncharacterized protein</fullName>
    </submittedName>
</protein>
<name>A0ABS7I6P6_9HYPH</name>
<organism evidence="1 2">
    <name type="scientific">Bartonella raoultii</name>
    <dbReference type="NCBI Taxonomy" id="1457020"/>
    <lineage>
        <taxon>Bacteria</taxon>
        <taxon>Pseudomonadati</taxon>
        <taxon>Pseudomonadota</taxon>
        <taxon>Alphaproteobacteria</taxon>
        <taxon>Hyphomicrobiales</taxon>
        <taxon>Bartonellaceae</taxon>
        <taxon>Bartonella</taxon>
    </lineage>
</organism>
<reference evidence="1 2" key="1">
    <citation type="submission" date="2021-08" db="EMBL/GenBank/DDBJ databases">
        <title>Bartonella raoulti 094 sp. nov.</title>
        <authorList>
            <person name="Zgheib R."/>
            <person name="Hammoud A."/>
        </authorList>
    </citation>
    <scope>NUCLEOTIDE SEQUENCE [LARGE SCALE GENOMIC DNA]</scope>
    <source>
        <strain evidence="1 2">094</strain>
    </source>
</reference>
<sequence>MAVGNEAEASNEDSMAIGVWRMLWEKQCCIRS</sequence>
<gene>
    <name evidence="1" type="ORF">K3248_08295</name>
</gene>
<dbReference type="Proteomes" id="UP000746918">
    <property type="component" value="Unassembled WGS sequence"/>
</dbReference>